<evidence type="ECO:0000256" key="2">
    <source>
        <dbReference type="ARBA" id="ARBA00013194"/>
    </source>
</evidence>
<dbReference type="SUPFAM" id="SSF54534">
    <property type="entry name" value="FKBP-like"/>
    <property type="match status" value="1"/>
</dbReference>
<sequence>MKVTESELKALYDTKKTKLYISHILLTNEAQAKEVKAKLDSGEDFTKLAIEYSQGSSIKNVGGDIGILQSGSMIPAFEDKAYEL</sequence>
<dbReference type="EC" id="5.2.1.8" evidence="2"/>
<keyword evidence="3" id="KW-0732">Signal</keyword>
<name>A0A1J9UQ99_9BACI</name>
<evidence type="ECO:0000313" key="9">
    <source>
        <dbReference type="Proteomes" id="UP000181873"/>
    </source>
</evidence>
<dbReference type="InterPro" id="IPR000297">
    <property type="entry name" value="PPIase_PpiC"/>
</dbReference>
<dbReference type="AlphaFoldDB" id="A0A1J9UQ99"/>
<dbReference type="EMBL" id="MAOE01000066">
    <property type="protein sequence ID" value="OJD66189.1"/>
    <property type="molecule type" value="Genomic_DNA"/>
</dbReference>
<evidence type="ECO:0000256" key="6">
    <source>
        <dbReference type="PROSITE-ProRule" id="PRU00278"/>
    </source>
</evidence>
<evidence type="ECO:0000256" key="4">
    <source>
        <dbReference type="ARBA" id="ARBA00023110"/>
    </source>
</evidence>
<comment type="catalytic activity">
    <reaction evidence="1">
        <text>[protein]-peptidylproline (omega=180) = [protein]-peptidylproline (omega=0)</text>
        <dbReference type="Rhea" id="RHEA:16237"/>
        <dbReference type="Rhea" id="RHEA-COMP:10747"/>
        <dbReference type="Rhea" id="RHEA-COMP:10748"/>
        <dbReference type="ChEBI" id="CHEBI:83833"/>
        <dbReference type="ChEBI" id="CHEBI:83834"/>
        <dbReference type="EC" id="5.2.1.8"/>
    </reaction>
</comment>
<dbReference type="InterPro" id="IPR050245">
    <property type="entry name" value="PrsA_foldase"/>
</dbReference>
<protein>
    <recommendedName>
        <fullName evidence="2">peptidylprolyl isomerase</fullName>
        <ecNumber evidence="2">5.2.1.8</ecNumber>
    </recommendedName>
</protein>
<feature type="domain" description="PpiC" evidence="7">
    <location>
        <begin position="16"/>
        <end position="84"/>
    </location>
</feature>
<evidence type="ECO:0000313" key="8">
    <source>
        <dbReference type="EMBL" id="OJD66189.1"/>
    </source>
</evidence>
<proteinExistence type="predicted"/>
<reference evidence="8 9" key="1">
    <citation type="submission" date="2016-06" db="EMBL/GenBank/DDBJ databases">
        <title>First insights into the genetic diversity and population structure of in the Bacillus cereus group bacteria from diverse marine environments.</title>
        <authorList>
            <person name="Liu Y."/>
            <person name="Lai Q."/>
            <person name="Shao Z."/>
        </authorList>
    </citation>
    <scope>NUCLEOTIDE SEQUENCE [LARGE SCALE GENOMIC DNA]</scope>
    <source>
        <strain evidence="8 9">N35-10-2</strain>
    </source>
</reference>
<dbReference type="InterPro" id="IPR046357">
    <property type="entry name" value="PPIase_dom_sf"/>
</dbReference>
<comment type="caution">
    <text evidence="8">The sequence shown here is derived from an EMBL/GenBank/DDBJ whole genome shotgun (WGS) entry which is preliminary data.</text>
</comment>
<organism evidence="8 9">
    <name type="scientific">Bacillus albus</name>
    <dbReference type="NCBI Taxonomy" id="2026189"/>
    <lineage>
        <taxon>Bacteria</taxon>
        <taxon>Bacillati</taxon>
        <taxon>Bacillota</taxon>
        <taxon>Bacilli</taxon>
        <taxon>Bacillales</taxon>
        <taxon>Bacillaceae</taxon>
        <taxon>Bacillus</taxon>
        <taxon>Bacillus cereus group</taxon>
    </lineage>
</organism>
<dbReference type="PROSITE" id="PS50198">
    <property type="entry name" value="PPIC_PPIASE_2"/>
    <property type="match status" value="1"/>
</dbReference>
<dbReference type="PANTHER" id="PTHR47245">
    <property type="entry name" value="PEPTIDYLPROLYL ISOMERASE"/>
    <property type="match status" value="1"/>
</dbReference>
<dbReference type="RefSeq" id="WP_415803381.1">
    <property type="nucleotide sequence ID" value="NZ_CBCSIO010000029.1"/>
</dbReference>
<evidence type="ECO:0000256" key="5">
    <source>
        <dbReference type="ARBA" id="ARBA00023235"/>
    </source>
</evidence>
<keyword evidence="4 6" id="KW-0697">Rotamase</keyword>
<dbReference type="PANTHER" id="PTHR47245:SF1">
    <property type="entry name" value="FOLDASE PROTEIN PRSA"/>
    <property type="match status" value="1"/>
</dbReference>
<evidence type="ECO:0000256" key="1">
    <source>
        <dbReference type="ARBA" id="ARBA00000971"/>
    </source>
</evidence>
<gene>
    <name evidence="8" type="ORF">BAU25_01160</name>
</gene>
<keyword evidence="5 6" id="KW-0413">Isomerase</keyword>
<dbReference type="Proteomes" id="UP000181873">
    <property type="component" value="Unassembled WGS sequence"/>
</dbReference>
<dbReference type="Pfam" id="PF13616">
    <property type="entry name" value="Rotamase_3"/>
    <property type="match status" value="1"/>
</dbReference>
<evidence type="ECO:0000256" key="3">
    <source>
        <dbReference type="ARBA" id="ARBA00022729"/>
    </source>
</evidence>
<dbReference type="Gene3D" id="3.10.50.40">
    <property type="match status" value="1"/>
</dbReference>
<evidence type="ECO:0000259" key="7">
    <source>
        <dbReference type="PROSITE" id="PS50198"/>
    </source>
</evidence>
<accession>A0A1J9UQ99</accession>
<dbReference type="GO" id="GO:0003755">
    <property type="term" value="F:peptidyl-prolyl cis-trans isomerase activity"/>
    <property type="evidence" value="ECO:0007669"/>
    <property type="project" value="UniProtKB-KW"/>
</dbReference>